<evidence type="ECO:0000313" key="1">
    <source>
        <dbReference type="EMBL" id="KAE8149923.1"/>
    </source>
</evidence>
<sequence>MYNVIQQLKKAEQTMDAMPEQLKSLSGKFDRTIAILEVIKKQKELHTEIVQQNVVAVTEDCKVLQSYMDRLSAEIKHRKVRQLFHALVSGEEDKQELDGILNSIEQSRNGLHTSISVALVSLVGDIKKGSYGVSFNALINTNRGFRNVTGDDLQLVKQLNGRQPDSDGYFKLNTADLEQLGLTAGGCQRQSTFHDNKTRGKATVYIDTFAKKDEVAVPMDMYNNEFGPELRVVAAHFDPHLAMKLFS</sequence>
<dbReference type="AlphaFoldDB" id="A0A5N6TU86"/>
<dbReference type="EMBL" id="ML742108">
    <property type="protein sequence ID" value="KAE8149923.1"/>
    <property type="molecule type" value="Genomic_DNA"/>
</dbReference>
<organism evidence="1 2">
    <name type="scientific">Aspergillus avenaceus</name>
    <dbReference type="NCBI Taxonomy" id="36643"/>
    <lineage>
        <taxon>Eukaryota</taxon>
        <taxon>Fungi</taxon>
        <taxon>Dikarya</taxon>
        <taxon>Ascomycota</taxon>
        <taxon>Pezizomycotina</taxon>
        <taxon>Eurotiomycetes</taxon>
        <taxon>Eurotiomycetidae</taxon>
        <taxon>Eurotiales</taxon>
        <taxon>Aspergillaceae</taxon>
        <taxon>Aspergillus</taxon>
        <taxon>Aspergillus subgen. Circumdati</taxon>
    </lineage>
</organism>
<proteinExistence type="predicted"/>
<gene>
    <name evidence="1" type="ORF">BDV25DRAFT_140306</name>
</gene>
<evidence type="ECO:0000313" key="2">
    <source>
        <dbReference type="Proteomes" id="UP000325780"/>
    </source>
</evidence>
<dbReference type="Proteomes" id="UP000325780">
    <property type="component" value="Unassembled WGS sequence"/>
</dbReference>
<accession>A0A5N6TU86</accession>
<reference evidence="1 2" key="1">
    <citation type="submission" date="2019-04" db="EMBL/GenBank/DDBJ databases">
        <title>Friends and foes A comparative genomics study of 23 Aspergillus species from section Flavi.</title>
        <authorList>
            <consortium name="DOE Joint Genome Institute"/>
            <person name="Kjaerbolling I."/>
            <person name="Vesth T."/>
            <person name="Frisvad J.C."/>
            <person name="Nybo J.L."/>
            <person name="Theobald S."/>
            <person name="Kildgaard S."/>
            <person name="Isbrandt T."/>
            <person name="Kuo A."/>
            <person name="Sato A."/>
            <person name="Lyhne E.K."/>
            <person name="Kogle M.E."/>
            <person name="Wiebenga A."/>
            <person name="Kun R.S."/>
            <person name="Lubbers R.J."/>
            <person name="Makela M.R."/>
            <person name="Barry K."/>
            <person name="Chovatia M."/>
            <person name="Clum A."/>
            <person name="Daum C."/>
            <person name="Haridas S."/>
            <person name="He G."/>
            <person name="LaButti K."/>
            <person name="Lipzen A."/>
            <person name="Mondo S."/>
            <person name="Riley R."/>
            <person name="Salamov A."/>
            <person name="Simmons B.A."/>
            <person name="Magnuson J.K."/>
            <person name="Henrissat B."/>
            <person name="Mortensen U.H."/>
            <person name="Larsen T.O."/>
            <person name="Devries R.P."/>
            <person name="Grigoriev I.V."/>
            <person name="Machida M."/>
            <person name="Baker S.E."/>
            <person name="Andersen M.R."/>
        </authorList>
    </citation>
    <scope>NUCLEOTIDE SEQUENCE [LARGE SCALE GENOMIC DNA]</scope>
    <source>
        <strain evidence="1 2">IBT 18842</strain>
    </source>
</reference>
<keyword evidence="2" id="KW-1185">Reference proteome</keyword>
<protein>
    <submittedName>
        <fullName evidence="1">Uncharacterized protein</fullName>
    </submittedName>
</protein>
<name>A0A5N6TU86_ASPAV</name>